<protein>
    <submittedName>
        <fullName evidence="1">Uncharacterized protein</fullName>
    </submittedName>
</protein>
<accession>A0A0V1KXM9</accession>
<reference evidence="1 2" key="1">
    <citation type="submission" date="2015-05" db="EMBL/GenBank/DDBJ databases">
        <title>Evolution of Trichinella species and genotypes.</title>
        <authorList>
            <person name="Korhonen P.K."/>
            <person name="Edoardo P."/>
            <person name="Giuseppe L.R."/>
            <person name="Gasser R.B."/>
        </authorList>
    </citation>
    <scope>NUCLEOTIDE SEQUENCE [LARGE SCALE GENOMIC DNA]</scope>
    <source>
        <strain evidence="1">ISS10</strain>
    </source>
</reference>
<proteinExistence type="predicted"/>
<dbReference type="EMBL" id="JYDW01000221">
    <property type="protein sequence ID" value="KRZ51582.1"/>
    <property type="molecule type" value="Genomic_DNA"/>
</dbReference>
<evidence type="ECO:0000313" key="1">
    <source>
        <dbReference type="EMBL" id="KRZ51582.1"/>
    </source>
</evidence>
<sequence length="63" mass="6822">MSPVGPILCERNVPCKQLQSQVEISACPTTVYIIENSTPASMPKSNKNENASSSIQIYTIVPI</sequence>
<keyword evidence="2" id="KW-1185">Reference proteome</keyword>
<comment type="caution">
    <text evidence="1">The sequence shown here is derived from an EMBL/GenBank/DDBJ whole genome shotgun (WGS) entry which is preliminary data.</text>
</comment>
<dbReference type="Proteomes" id="UP000054721">
    <property type="component" value="Unassembled WGS sequence"/>
</dbReference>
<organism evidence="1 2">
    <name type="scientific">Trichinella nativa</name>
    <dbReference type="NCBI Taxonomy" id="6335"/>
    <lineage>
        <taxon>Eukaryota</taxon>
        <taxon>Metazoa</taxon>
        <taxon>Ecdysozoa</taxon>
        <taxon>Nematoda</taxon>
        <taxon>Enoplea</taxon>
        <taxon>Dorylaimia</taxon>
        <taxon>Trichinellida</taxon>
        <taxon>Trichinellidae</taxon>
        <taxon>Trichinella</taxon>
    </lineage>
</organism>
<gene>
    <name evidence="1" type="ORF">T02_3636</name>
</gene>
<name>A0A0V1KXM9_9BILA</name>
<evidence type="ECO:0000313" key="2">
    <source>
        <dbReference type="Proteomes" id="UP000054721"/>
    </source>
</evidence>
<dbReference type="AlphaFoldDB" id="A0A0V1KXM9"/>